<organism evidence="1 2">
    <name type="scientific">Candidatus Wallbacteria bacterium GWC2_49_35</name>
    <dbReference type="NCBI Taxonomy" id="1817813"/>
    <lineage>
        <taxon>Bacteria</taxon>
        <taxon>Candidatus Walliibacteriota</taxon>
    </lineage>
</organism>
<evidence type="ECO:0000313" key="1">
    <source>
        <dbReference type="EMBL" id="OGM08899.1"/>
    </source>
</evidence>
<dbReference type="SUPFAM" id="SSF46785">
    <property type="entry name" value="Winged helix' DNA-binding domain"/>
    <property type="match status" value="2"/>
</dbReference>
<dbReference type="Gene3D" id="1.10.10.10">
    <property type="entry name" value="Winged helix-like DNA-binding domain superfamily/Winged helix DNA-binding domain"/>
    <property type="match status" value="2"/>
</dbReference>
<protein>
    <submittedName>
        <fullName evidence="1">Uncharacterized protein</fullName>
    </submittedName>
</protein>
<dbReference type="AlphaFoldDB" id="A0A1F7X2F0"/>
<dbReference type="InterPro" id="IPR036388">
    <property type="entry name" value="WH-like_DNA-bd_sf"/>
</dbReference>
<dbReference type="InterPro" id="IPR036390">
    <property type="entry name" value="WH_DNA-bd_sf"/>
</dbReference>
<comment type="caution">
    <text evidence="1">The sequence shown here is derived from an EMBL/GenBank/DDBJ whole genome shotgun (WGS) entry which is preliminary data.</text>
</comment>
<dbReference type="Pfam" id="PF21205">
    <property type="entry name" value="Rep3_C"/>
    <property type="match status" value="1"/>
</dbReference>
<sequence>MPENKELVIKKHSAMIQTSVKNMTLTQRKAINFLIYIAQKSGHCATYKTTIANLKQACNLASSDNTIIKEQLKTLSKTMIEFNYLDKDKEKVWEISPLLAGCRIGYGTGIIEFAFSPFLLNRILRPEMYAPISIILIAGLKCSYAVVLYEFLRDYLTAPAIPVLTIEAFRNLLGIDEKKYTFFPSFKRTVLMPAIEEINLKTDISCRYELIKEKGIRNKYSHIRFFVNKKTGNLTYEKNEKNRKEKLDISGDLFEKIDMPDQSVCSIPEEILIEIPQKYRINSLFEEINKKITEGKNANYIKLNLKYAFKKAKENPLFYAINALKNNYAGFDIEVEEKKTREKKATIQAVQINKDQKKQDELALEIIRSLPPDQFEILYNEAKQLIIKENPGNPFFIRDSIIEIRMAQIYIEKSKKNNYQSNDND</sequence>
<name>A0A1F7X2F0_9BACT</name>
<reference evidence="1 2" key="1">
    <citation type="journal article" date="2016" name="Nat. Commun.">
        <title>Thousands of microbial genomes shed light on interconnected biogeochemical processes in an aquifer system.</title>
        <authorList>
            <person name="Anantharaman K."/>
            <person name="Brown C.T."/>
            <person name="Hug L.A."/>
            <person name="Sharon I."/>
            <person name="Castelle C.J."/>
            <person name="Probst A.J."/>
            <person name="Thomas B.C."/>
            <person name="Singh A."/>
            <person name="Wilkins M.J."/>
            <person name="Karaoz U."/>
            <person name="Brodie E.L."/>
            <person name="Williams K.H."/>
            <person name="Hubbard S.S."/>
            <person name="Banfield J.F."/>
        </authorList>
    </citation>
    <scope>NUCLEOTIDE SEQUENCE [LARGE SCALE GENOMIC DNA]</scope>
</reference>
<gene>
    <name evidence="1" type="ORF">A2008_00255</name>
</gene>
<accession>A0A1F7X2F0</accession>
<dbReference type="EMBL" id="MGFH01000001">
    <property type="protein sequence ID" value="OGM08899.1"/>
    <property type="molecule type" value="Genomic_DNA"/>
</dbReference>
<proteinExistence type="predicted"/>
<dbReference type="Proteomes" id="UP000178735">
    <property type="component" value="Unassembled WGS sequence"/>
</dbReference>
<evidence type="ECO:0000313" key="2">
    <source>
        <dbReference type="Proteomes" id="UP000178735"/>
    </source>
</evidence>